<dbReference type="InterPro" id="IPR051680">
    <property type="entry name" value="ATP-dep_Glu-Cys_Ligase-2"/>
</dbReference>
<dbReference type="EMBL" id="CAJB01000124">
    <property type="protein sequence ID" value="CCH77643.1"/>
    <property type="molecule type" value="Genomic_DNA"/>
</dbReference>
<dbReference type="AlphaFoldDB" id="A0A077LUS1"/>
<dbReference type="STRING" id="1194083.BN12_210011"/>
<sequence>MLSRIAESLLWIGRYIERADGTARIVDVLRLQLLEDPATSESAAARQVLAVIMGMPCADDVGFADVGERLVFSERSPSSITASWLAARENARRARETLSTELWEAINTTWHRSNGLGRHAVTERHLSWVRERAALVSGIADSTMIHDDAWDFLVLGRALERADMTARLVASGGPQRGGAPWAAVLSSCGATQAFLRSQRGLFTEDLAATFLVLDRGFPRSVVFALRLAEACLQNLSPESRRTGVSDEARRHLGRIRTSLEYRPTPDILEDLPAQMQRVQRAVMSADAAIRTRYFQATPTTTWTEELV</sequence>
<dbReference type="RefSeq" id="WP_048550390.1">
    <property type="nucleotide sequence ID" value="NZ_HF570958.1"/>
</dbReference>
<organism evidence="2 3">
    <name type="scientific">Nostocoides japonicum T1-X7</name>
    <dbReference type="NCBI Taxonomy" id="1194083"/>
    <lineage>
        <taxon>Bacteria</taxon>
        <taxon>Bacillati</taxon>
        <taxon>Actinomycetota</taxon>
        <taxon>Actinomycetes</taxon>
        <taxon>Micrococcales</taxon>
        <taxon>Intrasporangiaceae</taxon>
        <taxon>Nostocoides</taxon>
    </lineage>
</organism>
<feature type="domain" description="DUF403" evidence="1">
    <location>
        <begin position="1"/>
        <end position="294"/>
    </location>
</feature>
<name>A0A077LUS1_9MICO</name>
<dbReference type="PANTHER" id="PTHR34595:SF7">
    <property type="entry name" value="SLL1039 PROTEIN"/>
    <property type="match status" value="1"/>
</dbReference>
<reference evidence="2 3" key="1">
    <citation type="journal article" date="2013" name="ISME J.">
        <title>A metabolic model for members of the genus Tetrasphaera involved in enhanced biological phosphorus removal.</title>
        <authorList>
            <person name="Kristiansen R."/>
            <person name="Nguyen H.T.T."/>
            <person name="Saunders A.M."/>
            <person name="Nielsen J.L."/>
            <person name="Wimmer R."/>
            <person name="Le V.Q."/>
            <person name="McIlroy S.J."/>
            <person name="Petrovski S."/>
            <person name="Seviour R.J."/>
            <person name="Calteau A."/>
            <person name="Nielsen K.L."/>
            <person name="Nielsen P.H."/>
        </authorList>
    </citation>
    <scope>NUCLEOTIDE SEQUENCE [LARGE SCALE GENOMIC DNA]</scope>
    <source>
        <strain evidence="2 3">T1-X7</strain>
    </source>
</reference>
<evidence type="ECO:0000259" key="1">
    <source>
        <dbReference type="Pfam" id="PF04168"/>
    </source>
</evidence>
<dbReference type="Proteomes" id="UP000035721">
    <property type="component" value="Unassembled WGS sequence"/>
</dbReference>
<protein>
    <recommendedName>
        <fullName evidence="1">DUF403 domain-containing protein</fullName>
    </recommendedName>
</protein>
<keyword evidence="3" id="KW-1185">Reference proteome</keyword>
<evidence type="ECO:0000313" key="2">
    <source>
        <dbReference type="EMBL" id="CCH77643.1"/>
    </source>
</evidence>
<proteinExistence type="predicted"/>
<gene>
    <name evidence="2" type="ORF">BN12_210011</name>
</gene>
<dbReference type="PANTHER" id="PTHR34595">
    <property type="entry name" value="BLR5612 PROTEIN"/>
    <property type="match status" value="1"/>
</dbReference>
<dbReference type="InterPro" id="IPR007296">
    <property type="entry name" value="DUF403"/>
</dbReference>
<evidence type="ECO:0000313" key="3">
    <source>
        <dbReference type="Proteomes" id="UP000035721"/>
    </source>
</evidence>
<comment type="caution">
    <text evidence="2">The sequence shown here is derived from an EMBL/GenBank/DDBJ whole genome shotgun (WGS) entry which is preliminary data.</text>
</comment>
<dbReference type="OrthoDB" id="9803532at2"/>
<dbReference type="Pfam" id="PF04168">
    <property type="entry name" value="Alpha-E"/>
    <property type="match status" value="1"/>
</dbReference>
<accession>A0A077LUS1</accession>